<dbReference type="Proteomes" id="UP000237271">
    <property type="component" value="Unassembled WGS sequence"/>
</dbReference>
<keyword evidence="2" id="KW-1185">Reference proteome</keyword>
<protein>
    <submittedName>
        <fullName evidence="1">Uncharacterized protein</fullName>
    </submittedName>
</protein>
<sequence length="80" mass="9268">MATSFTFEDDKELVQQARTYVDVGTRIAWANVAQRMQRTGHNAKSLQERLRTLKKAWGNDIRLFSPSFYAKIEFSICVPQ</sequence>
<dbReference type="OrthoDB" id="127851at2759"/>
<organism evidence="1 2">
    <name type="scientific">Phytophthora palmivora</name>
    <dbReference type="NCBI Taxonomy" id="4796"/>
    <lineage>
        <taxon>Eukaryota</taxon>
        <taxon>Sar</taxon>
        <taxon>Stramenopiles</taxon>
        <taxon>Oomycota</taxon>
        <taxon>Peronosporomycetes</taxon>
        <taxon>Peronosporales</taxon>
        <taxon>Peronosporaceae</taxon>
        <taxon>Phytophthora</taxon>
    </lineage>
</organism>
<accession>A0A2P4YMA3</accession>
<reference evidence="1 2" key="1">
    <citation type="journal article" date="2017" name="Genome Biol. Evol.">
        <title>Phytophthora megakarya and P. palmivora, closely related causal agents of cacao black pod rot, underwent increases in genome sizes and gene numbers by different mechanisms.</title>
        <authorList>
            <person name="Ali S.S."/>
            <person name="Shao J."/>
            <person name="Lary D.J."/>
            <person name="Kronmiller B."/>
            <person name="Shen D."/>
            <person name="Strem M.D."/>
            <person name="Amoako-Attah I."/>
            <person name="Akrofi A.Y."/>
            <person name="Begoude B.A."/>
            <person name="Ten Hoopen G.M."/>
            <person name="Coulibaly K."/>
            <person name="Kebe B.I."/>
            <person name="Melnick R.L."/>
            <person name="Guiltinan M.J."/>
            <person name="Tyler B.M."/>
            <person name="Meinhardt L.W."/>
            <person name="Bailey B.A."/>
        </authorList>
    </citation>
    <scope>NUCLEOTIDE SEQUENCE [LARGE SCALE GENOMIC DNA]</scope>
    <source>
        <strain evidence="2">sbr112.9</strain>
    </source>
</reference>
<dbReference type="EMBL" id="NCKW01001870">
    <property type="protein sequence ID" value="POM78932.1"/>
    <property type="molecule type" value="Genomic_DNA"/>
</dbReference>
<name>A0A2P4YMA3_9STRA</name>
<proteinExistence type="predicted"/>
<comment type="caution">
    <text evidence="1">The sequence shown here is derived from an EMBL/GenBank/DDBJ whole genome shotgun (WGS) entry which is preliminary data.</text>
</comment>
<evidence type="ECO:0000313" key="1">
    <source>
        <dbReference type="EMBL" id="POM78932.1"/>
    </source>
</evidence>
<dbReference type="AlphaFoldDB" id="A0A2P4YMA3"/>
<evidence type="ECO:0000313" key="2">
    <source>
        <dbReference type="Proteomes" id="UP000237271"/>
    </source>
</evidence>
<gene>
    <name evidence="1" type="ORF">PHPALM_3480</name>
</gene>